<sequence length="90" mass="9237">MPSIPGADRFHRVAPVRDRASATPPVLHAGSGERLYVHGPTGSRPPGSTGEEAGLPRRSGGPAVARTYRAPGVVDDLDIPVTGPGHLAGR</sequence>
<evidence type="ECO:0000313" key="2">
    <source>
        <dbReference type="EMBL" id="SNT52644.1"/>
    </source>
</evidence>
<keyword evidence="3" id="KW-1185">Reference proteome</keyword>
<dbReference type="AlphaFoldDB" id="A0A239NDZ0"/>
<dbReference type="Proteomes" id="UP000198280">
    <property type="component" value="Unassembled WGS sequence"/>
</dbReference>
<gene>
    <name evidence="2" type="ORF">SAMN05216252_13430</name>
</gene>
<feature type="compositionally biased region" description="Low complexity" evidence="1">
    <location>
        <begin position="39"/>
        <end position="50"/>
    </location>
</feature>
<evidence type="ECO:0000313" key="3">
    <source>
        <dbReference type="Proteomes" id="UP000198280"/>
    </source>
</evidence>
<reference evidence="2 3" key="1">
    <citation type="submission" date="2017-06" db="EMBL/GenBank/DDBJ databases">
        <authorList>
            <person name="Kim H.J."/>
            <person name="Triplett B.A."/>
        </authorList>
    </citation>
    <scope>NUCLEOTIDE SEQUENCE [LARGE SCALE GENOMIC DNA]</scope>
    <source>
        <strain evidence="2 3">CGMCC 4.1858</strain>
    </source>
</reference>
<organism evidence="2 3">
    <name type="scientific">Actinacidiphila glaucinigra</name>
    <dbReference type="NCBI Taxonomy" id="235986"/>
    <lineage>
        <taxon>Bacteria</taxon>
        <taxon>Bacillati</taxon>
        <taxon>Actinomycetota</taxon>
        <taxon>Actinomycetes</taxon>
        <taxon>Kitasatosporales</taxon>
        <taxon>Streptomycetaceae</taxon>
        <taxon>Actinacidiphila</taxon>
    </lineage>
</organism>
<feature type="compositionally biased region" description="Basic and acidic residues" evidence="1">
    <location>
        <begin position="8"/>
        <end position="20"/>
    </location>
</feature>
<proteinExistence type="predicted"/>
<name>A0A239NDZ0_9ACTN</name>
<dbReference type="EMBL" id="FZOF01000034">
    <property type="protein sequence ID" value="SNT52644.1"/>
    <property type="molecule type" value="Genomic_DNA"/>
</dbReference>
<dbReference type="RefSeq" id="WP_089228599.1">
    <property type="nucleotide sequence ID" value="NZ_FZOF01000034.1"/>
</dbReference>
<feature type="region of interest" description="Disordered" evidence="1">
    <location>
        <begin position="1"/>
        <end position="90"/>
    </location>
</feature>
<accession>A0A239NDZ0</accession>
<evidence type="ECO:0000256" key="1">
    <source>
        <dbReference type="SAM" id="MobiDB-lite"/>
    </source>
</evidence>
<protein>
    <submittedName>
        <fullName evidence="2">Uncharacterized protein</fullName>
    </submittedName>
</protein>